<comment type="similarity">
    <text evidence="2 6">Belongs to the CGI121/TPRKB family.</text>
</comment>
<dbReference type="Gene3D" id="3.30.70.330">
    <property type="match status" value="2"/>
</dbReference>
<dbReference type="AlphaFoldDB" id="A0AA85BGA6"/>
<dbReference type="InterPro" id="IPR013926">
    <property type="entry name" value="CGI121/TPRKB"/>
</dbReference>
<dbReference type="GO" id="GO:0000408">
    <property type="term" value="C:EKC/KEOPS complex"/>
    <property type="evidence" value="ECO:0007669"/>
    <property type="project" value="TreeGrafter"/>
</dbReference>
<reference evidence="9" key="1">
    <citation type="submission" date="2023-11" db="UniProtKB">
        <authorList>
            <consortium name="WormBaseParasite"/>
        </authorList>
    </citation>
    <scope>IDENTIFICATION</scope>
</reference>
<evidence type="ECO:0000256" key="4">
    <source>
        <dbReference type="ARBA" id="ARBA00023242"/>
    </source>
</evidence>
<dbReference type="InterPro" id="IPR036504">
    <property type="entry name" value="CGI121/TPRKB_sf"/>
</dbReference>
<dbReference type="InterPro" id="IPR000504">
    <property type="entry name" value="RRM_dom"/>
</dbReference>
<dbReference type="InterPro" id="IPR035979">
    <property type="entry name" value="RBD_domain_sf"/>
</dbReference>
<keyword evidence="3" id="KW-0819">tRNA processing</keyword>
<keyword evidence="4 6" id="KW-0539">Nucleus</keyword>
<dbReference type="Pfam" id="PF08617">
    <property type="entry name" value="CGI-121"/>
    <property type="match status" value="1"/>
</dbReference>
<dbReference type="SUPFAM" id="SSF54928">
    <property type="entry name" value="RNA-binding domain, RBD"/>
    <property type="match status" value="2"/>
</dbReference>
<protein>
    <recommendedName>
        <fullName evidence="7">RRM domain-containing protein</fullName>
    </recommendedName>
</protein>
<dbReference type="GO" id="GO:0002949">
    <property type="term" value="P:tRNA threonylcarbamoyladenosine modification"/>
    <property type="evidence" value="ECO:0007669"/>
    <property type="project" value="TreeGrafter"/>
</dbReference>
<evidence type="ECO:0000256" key="3">
    <source>
        <dbReference type="ARBA" id="ARBA00022694"/>
    </source>
</evidence>
<organism evidence="8 9">
    <name type="scientific">Schistosoma mattheei</name>
    <dbReference type="NCBI Taxonomy" id="31246"/>
    <lineage>
        <taxon>Eukaryota</taxon>
        <taxon>Metazoa</taxon>
        <taxon>Spiralia</taxon>
        <taxon>Lophotrochozoa</taxon>
        <taxon>Platyhelminthes</taxon>
        <taxon>Trematoda</taxon>
        <taxon>Digenea</taxon>
        <taxon>Strigeidida</taxon>
        <taxon>Schistosomatoidea</taxon>
        <taxon>Schistosomatidae</taxon>
        <taxon>Schistosoma</taxon>
    </lineage>
</organism>
<dbReference type="PANTHER" id="PTHR15840">
    <property type="entry name" value="CGI-121 FAMILY MEMBER"/>
    <property type="match status" value="1"/>
</dbReference>
<dbReference type="Gene3D" id="3.30.2380.10">
    <property type="entry name" value="CGI121/TPRKB"/>
    <property type="match status" value="1"/>
</dbReference>
<evidence type="ECO:0000256" key="6">
    <source>
        <dbReference type="RuleBase" id="RU004398"/>
    </source>
</evidence>
<name>A0AA85BGA6_9TREM</name>
<accession>A0AA85BGA6</accession>
<dbReference type="PROSITE" id="PS50102">
    <property type="entry name" value="RRM"/>
    <property type="match status" value="1"/>
</dbReference>
<dbReference type="SMART" id="SM00360">
    <property type="entry name" value="RRM"/>
    <property type="match status" value="2"/>
</dbReference>
<dbReference type="Proteomes" id="UP000050791">
    <property type="component" value="Unassembled WGS sequence"/>
</dbReference>
<keyword evidence="5" id="KW-0694">RNA-binding</keyword>
<evidence type="ECO:0000256" key="1">
    <source>
        <dbReference type="ARBA" id="ARBA00004123"/>
    </source>
</evidence>
<dbReference type="CDD" id="cd00590">
    <property type="entry name" value="RRM_SF"/>
    <property type="match status" value="2"/>
</dbReference>
<evidence type="ECO:0000259" key="7">
    <source>
        <dbReference type="PROSITE" id="PS50102"/>
    </source>
</evidence>
<dbReference type="GO" id="GO:0003723">
    <property type="term" value="F:RNA binding"/>
    <property type="evidence" value="ECO:0007669"/>
    <property type="project" value="UniProtKB-UniRule"/>
</dbReference>
<evidence type="ECO:0000313" key="8">
    <source>
        <dbReference type="Proteomes" id="UP000050791"/>
    </source>
</evidence>
<feature type="domain" description="RRM" evidence="7">
    <location>
        <begin position="73"/>
        <end position="150"/>
    </location>
</feature>
<dbReference type="GO" id="GO:0005634">
    <property type="term" value="C:nucleus"/>
    <property type="evidence" value="ECO:0007669"/>
    <property type="project" value="UniProtKB-SubCell"/>
</dbReference>
<dbReference type="GO" id="GO:0005829">
    <property type="term" value="C:cytosol"/>
    <property type="evidence" value="ECO:0007669"/>
    <property type="project" value="TreeGrafter"/>
</dbReference>
<proteinExistence type="inferred from homology"/>
<sequence length="570" mass="64193">MNWKKLAPEAKAYRLPWITRLYRCHGFAFLEFESEEQALMHKEKLHKKPYGNKTLFASVGKFISECIDDYDCKMLVLYGVNYNVKKGEIARKFPSSTNISLDKASHLNARHKPGVAYLTFASEEDAVNAIKCRQGCLLRGRKVSVLFHKKQQEKSKNCLLVRGLSKKVNKDDLLAVFPQASTVHINHFRGEARITYDLEEDCLLDQKQAKDVSIGGRKIQVFSISVKKKDTSHSLPKTGQSGISNADKDVPSSIVIDRSTLPLCEETIFKLFPKAIDFCIPSQSVSQNSVACVKFATLSQAKRAIKSLDGKSMRARIANPKRMRLLGISKTFTTEKKDGTNIPLFPTMVEHNKTSQEVKRNKKNHRSKARFPSKHLKMNSAWRTINFNLNNRFNFHFSLWCNVNNAEDIQTKIHSKQFPTLTNAVVVLIDGDVIIDIVQIEAAITQALIHYNDESSGGMYTRGLATEILYCLSPNRSITHALDTFGIKASTKELIVGIIYSTDVYQPNDAVLQGYLSQIVNTIQGTINTGSLTQLVKNTDKVCQEYGITNLERSLINKSDDPHRSLLESI</sequence>
<evidence type="ECO:0000313" key="9">
    <source>
        <dbReference type="WBParaSite" id="SMTH1_55020.1"/>
    </source>
</evidence>
<evidence type="ECO:0000256" key="5">
    <source>
        <dbReference type="PROSITE-ProRule" id="PRU00176"/>
    </source>
</evidence>
<dbReference type="WBParaSite" id="SMTH1_55020.1">
    <property type="protein sequence ID" value="SMTH1_55020.1"/>
    <property type="gene ID" value="SMTH1_55020"/>
</dbReference>
<evidence type="ECO:0000256" key="2">
    <source>
        <dbReference type="ARBA" id="ARBA00005546"/>
    </source>
</evidence>
<dbReference type="PANTHER" id="PTHR15840:SF10">
    <property type="entry name" value="EKC_KEOPS COMPLEX SUBUNIT TPRKB"/>
    <property type="match status" value="1"/>
</dbReference>
<dbReference type="InterPro" id="IPR012677">
    <property type="entry name" value="Nucleotide-bd_a/b_plait_sf"/>
</dbReference>
<dbReference type="SUPFAM" id="SSF143870">
    <property type="entry name" value="PF0523-like"/>
    <property type="match status" value="1"/>
</dbReference>
<comment type="subcellular location">
    <subcellularLocation>
        <location evidence="1">Nucleus</location>
    </subcellularLocation>
</comment>